<dbReference type="Gene3D" id="3.50.50.60">
    <property type="entry name" value="FAD/NAD(P)-binding domain"/>
    <property type="match status" value="1"/>
</dbReference>
<feature type="domain" description="FAD/NAD(P)-binding" evidence="4">
    <location>
        <begin position="8"/>
        <end position="238"/>
    </location>
</feature>
<dbReference type="GO" id="GO:0016491">
    <property type="term" value="F:oxidoreductase activity"/>
    <property type="evidence" value="ECO:0007669"/>
    <property type="project" value="UniProtKB-KW"/>
</dbReference>
<gene>
    <name evidence="6" type="ORF">K490DRAFT_33352</name>
</gene>
<name>A0A9P4M253_9PEZI</name>
<evidence type="ECO:0000259" key="5">
    <source>
        <dbReference type="Pfam" id="PF19834"/>
    </source>
</evidence>
<accession>A0A9P4M253</accession>
<dbReference type="Pfam" id="PF19834">
    <property type="entry name" value="DUF6314"/>
    <property type="match status" value="1"/>
</dbReference>
<keyword evidence="1" id="KW-0285">Flavoprotein</keyword>
<proteinExistence type="predicted"/>
<organism evidence="6 7">
    <name type="scientific">Saccharata proteae CBS 121410</name>
    <dbReference type="NCBI Taxonomy" id="1314787"/>
    <lineage>
        <taxon>Eukaryota</taxon>
        <taxon>Fungi</taxon>
        <taxon>Dikarya</taxon>
        <taxon>Ascomycota</taxon>
        <taxon>Pezizomycotina</taxon>
        <taxon>Dothideomycetes</taxon>
        <taxon>Dothideomycetes incertae sedis</taxon>
        <taxon>Botryosphaeriales</taxon>
        <taxon>Saccharataceae</taxon>
        <taxon>Saccharata</taxon>
    </lineage>
</organism>
<keyword evidence="2" id="KW-0274">FAD</keyword>
<dbReference type="EMBL" id="ML978712">
    <property type="protein sequence ID" value="KAF2090549.1"/>
    <property type="molecule type" value="Genomic_DNA"/>
</dbReference>
<dbReference type="InterPro" id="IPR045632">
    <property type="entry name" value="DUF6314"/>
</dbReference>
<dbReference type="InterPro" id="IPR036188">
    <property type="entry name" value="FAD/NAD-bd_sf"/>
</dbReference>
<dbReference type="InterPro" id="IPR023753">
    <property type="entry name" value="FAD/NAD-binding_dom"/>
</dbReference>
<dbReference type="InterPro" id="IPR050346">
    <property type="entry name" value="FMO-like"/>
</dbReference>
<evidence type="ECO:0000256" key="3">
    <source>
        <dbReference type="ARBA" id="ARBA00023002"/>
    </source>
</evidence>
<protein>
    <submittedName>
        <fullName evidence="6">FAD/NAD(P)-binding domain-containing protein</fullName>
    </submittedName>
</protein>
<evidence type="ECO:0000259" key="4">
    <source>
        <dbReference type="Pfam" id="PF07992"/>
    </source>
</evidence>
<dbReference type="OrthoDB" id="66881at2759"/>
<evidence type="ECO:0000256" key="1">
    <source>
        <dbReference type="ARBA" id="ARBA00022630"/>
    </source>
</evidence>
<keyword evidence="3" id="KW-0560">Oxidoreductase</keyword>
<comment type="caution">
    <text evidence="6">The sequence shown here is derived from an EMBL/GenBank/DDBJ whole genome shotgun (WGS) entry which is preliminary data.</text>
</comment>
<keyword evidence="7" id="KW-1185">Reference proteome</keyword>
<dbReference type="Pfam" id="PF07992">
    <property type="entry name" value="Pyr_redox_2"/>
    <property type="match status" value="1"/>
</dbReference>
<feature type="domain" description="DUF6314" evidence="5">
    <location>
        <begin position="612"/>
        <end position="774"/>
    </location>
</feature>
<evidence type="ECO:0000313" key="7">
    <source>
        <dbReference type="Proteomes" id="UP000799776"/>
    </source>
</evidence>
<evidence type="ECO:0000313" key="6">
    <source>
        <dbReference type="EMBL" id="KAF2090549.1"/>
    </source>
</evidence>
<dbReference type="AlphaFoldDB" id="A0A9P4M253"/>
<dbReference type="PANTHER" id="PTHR23023">
    <property type="entry name" value="DIMETHYLANILINE MONOOXYGENASE"/>
    <property type="match status" value="1"/>
</dbReference>
<dbReference type="PRINTS" id="PR00368">
    <property type="entry name" value="FADPNR"/>
</dbReference>
<sequence length="774" mass="86662">MKPKKPKSVAIVGAGPAGLVTAKTLLNAYPPGTFNVTVLDRNHRVGGMWAVERGQRDGKVDPEMRTNLSRFTVAFSDLAWESVDLGERNKAAEADGNGNPPMFPKAWQVGWYLQTYTRKYIPDGVIQLESRVKNTERVTHRGRQMWKVEWNGYLLALTGTTYQGFFDYLIVCTGFLETPRKLDINVCGAESIEGLSNAQHSSQFRNILDLVGTGHAPKRSIVVVGGGMSGAEAAAEAALEISDAQHSPGKPSLVGDYKVYHVTPRPFYPVPRYLPSQPPDVKRSLKAPTFGPLDLRFYDLSRRTAGPIIPMNGRVAPERAARMHQYIQSFLGQDQTGFELSALKPEDEELTQPAYISISDSYQEFVRSGKIVQIQGRAKNLAARPSRSGTPKARVEAVRVRPTSQTDHPEKDMLIKNVAGVIYASGYSQTATHWLPKDVCEILHCNEECYRLPLLLNGSSTCHHLIPNLGFVGFYEGPYWGVMEMQARLLARSWLADDGSVGPASLQIKVENLKSLRTAMMQRSASVPAFWMGDYVGLMENMAHSLDIPRNDTAFSGRSGPSMPARYASASPIDPKQTTEIESAKALIDLHQTLTGINEGTFFIAAAVFRALHGAWKIDRVIHSARDDFLSGKFDGTAHFHPRRPTDPRFDAEYLYIENGTLTLESGATFPASRSYVYRYDAHDDKMSVWFVKPDVERATDYLFYEMAFDRAKEKDYKLGGGWQAQGTKHVCEEDVYWTLKEFYFDGCALEGWESRYVVRGPKKVYETQNWFRR</sequence>
<reference evidence="6" key="1">
    <citation type="journal article" date="2020" name="Stud. Mycol.">
        <title>101 Dothideomycetes genomes: a test case for predicting lifestyles and emergence of pathogens.</title>
        <authorList>
            <person name="Haridas S."/>
            <person name="Albert R."/>
            <person name="Binder M."/>
            <person name="Bloem J."/>
            <person name="Labutti K."/>
            <person name="Salamov A."/>
            <person name="Andreopoulos B."/>
            <person name="Baker S."/>
            <person name="Barry K."/>
            <person name="Bills G."/>
            <person name="Bluhm B."/>
            <person name="Cannon C."/>
            <person name="Castanera R."/>
            <person name="Culley D."/>
            <person name="Daum C."/>
            <person name="Ezra D."/>
            <person name="Gonzalez J."/>
            <person name="Henrissat B."/>
            <person name="Kuo A."/>
            <person name="Liang C."/>
            <person name="Lipzen A."/>
            <person name="Lutzoni F."/>
            <person name="Magnuson J."/>
            <person name="Mondo S."/>
            <person name="Nolan M."/>
            <person name="Ohm R."/>
            <person name="Pangilinan J."/>
            <person name="Park H.-J."/>
            <person name="Ramirez L."/>
            <person name="Alfaro M."/>
            <person name="Sun H."/>
            <person name="Tritt A."/>
            <person name="Yoshinaga Y."/>
            <person name="Zwiers L.-H."/>
            <person name="Turgeon B."/>
            <person name="Goodwin S."/>
            <person name="Spatafora J."/>
            <person name="Crous P."/>
            <person name="Grigoriev I."/>
        </authorList>
    </citation>
    <scope>NUCLEOTIDE SEQUENCE</scope>
    <source>
        <strain evidence="6">CBS 121410</strain>
    </source>
</reference>
<dbReference type="Proteomes" id="UP000799776">
    <property type="component" value="Unassembled WGS sequence"/>
</dbReference>
<dbReference type="SUPFAM" id="SSF51905">
    <property type="entry name" value="FAD/NAD(P)-binding domain"/>
    <property type="match status" value="1"/>
</dbReference>
<evidence type="ECO:0000256" key="2">
    <source>
        <dbReference type="ARBA" id="ARBA00022827"/>
    </source>
</evidence>